<accession>A0A820HF12</accession>
<dbReference type="PANTHER" id="PTHR21340">
    <property type="entry name" value="DIADENOSINE 5,5-P1,P4-TETRAPHOSPHATE PYROPHOSPHOHYDROLASE MUTT"/>
    <property type="match status" value="1"/>
</dbReference>
<protein>
    <recommendedName>
        <fullName evidence="2">Nudix hydrolase domain-containing protein</fullName>
    </recommendedName>
</protein>
<evidence type="ECO:0000313" key="3">
    <source>
        <dbReference type="EMBL" id="CAF4292316.1"/>
    </source>
</evidence>
<dbReference type="GO" id="GO:0006754">
    <property type="term" value="P:ATP biosynthetic process"/>
    <property type="evidence" value="ECO:0007669"/>
    <property type="project" value="TreeGrafter"/>
</dbReference>
<dbReference type="PROSITE" id="PS51462">
    <property type="entry name" value="NUDIX"/>
    <property type="match status" value="1"/>
</dbReference>
<dbReference type="SUPFAM" id="SSF55811">
    <property type="entry name" value="Nudix"/>
    <property type="match status" value="1"/>
</dbReference>
<organism evidence="3 4">
    <name type="scientific">Adineta steineri</name>
    <dbReference type="NCBI Taxonomy" id="433720"/>
    <lineage>
        <taxon>Eukaryota</taxon>
        <taxon>Metazoa</taxon>
        <taxon>Spiralia</taxon>
        <taxon>Gnathifera</taxon>
        <taxon>Rotifera</taxon>
        <taxon>Eurotatoria</taxon>
        <taxon>Bdelloidea</taxon>
        <taxon>Adinetida</taxon>
        <taxon>Adinetidae</taxon>
        <taxon>Adineta</taxon>
    </lineage>
</organism>
<dbReference type="InterPro" id="IPR051325">
    <property type="entry name" value="Nudix_hydrolase_domain"/>
</dbReference>
<dbReference type="Pfam" id="PF00293">
    <property type="entry name" value="NUDIX"/>
    <property type="match status" value="1"/>
</dbReference>
<sequence>VLCAGSILIKKSTREVCLIHHLGRWGLPKGRKNINEALSISAVRETFEETGYHCSLMPLMMETRATPLTTTNEHLQDVARKISNISEPFSISLRQIGGTPTNRKIIFWYVTQMDEAFPRQENTQMVNENFEVKLVSLEEANSLLTHDDDKDLVRKAFELFIH</sequence>
<dbReference type="InterPro" id="IPR015797">
    <property type="entry name" value="NUDIX_hydrolase-like_dom_sf"/>
</dbReference>
<dbReference type="GO" id="GO:0006167">
    <property type="term" value="P:AMP biosynthetic process"/>
    <property type="evidence" value="ECO:0007669"/>
    <property type="project" value="TreeGrafter"/>
</dbReference>
<dbReference type="PANTHER" id="PTHR21340:SF0">
    <property type="entry name" value="BIS(5'-NUCLEOSYL)-TETRAPHOSPHATASE [ASYMMETRICAL]"/>
    <property type="match status" value="1"/>
</dbReference>
<keyword evidence="1" id="KW-0378">Hydrolase</keyword>
<dbReference type="EMBL" id="CAJOAY010015685">
    <property type="protein sequence ID" value="CAF4292316.1"/>
    <property type="molecule type" value="Genomic_DNA"/>
</dbReference>
<feature type="domain" description="Nudix hydrolase" evidence="2">
    <location>
        <begin position="1"/>
        <end position="158"/>
    </location>
</feature>
<reference evidence="3" key="1">
    <citation type="submission" date="2021-02" db="EMBL/GenBank/DDBJ databases">
        <authorList>
            <person name="Nowell W R."/>
        </authorList>
    </citation>
    <scope>NUCLEOTIDE SEQUENCE</scope>
</reference>
<dbReference type="GO" id="GO:0004081">
    <property type="term" value="F:bis(5'-nucleosyl)-tetraphosphatase (asymmetrical) activity"/>
    <property type="evidence" value="ECO:0007669"/>
    <property type="project" value="TreeGrafter"/>
</dbReference>
<evidence type="ECO:0000259" key="2">
    <source>
        <dbReference type="PROSITE" id="PS51462"/>
    </source>
</evidence>
<dbReference type="InterPro" id="IPR000086">
    <property type="entry name" value="NUDIX_hydrolase_dom"/>
</dbReference>
<comment type="caution">
    <text evidence="3">The sequence shown here is derived from an EMBL/GenBank/DDBJ whole genome shotgun (WGS) entry which is preliminary data.</text>
</comment>
<name>A0A820HF12_9BILA</name>
<dbReference type="Proteomes" id="UP000663881">
    <property type="component" value="Unassembled WGS sequence"/>
</dbReference>
<dbReference type="AlphaFoldDB" id="A0A820HF12"/>
<proteinExistence type="predicted"/>
<evidence type="ECO:0000256" key="1">
    <source>
        <dbReference type="ARBA" id="ARBA00022801"/>
    </source>
</evidence>
<dbReference type="Gene3D" id="3.90.79.10">
    <property type="entry name" value="Nucleoside Triphosphate Pyrophosphohydrolase"/>
    <property type="match status" value="1"/>
</dbReference>
<evidence type="ECO:0000313" key="4">
    <source>
        <dbReference type="Proteomes" id="UP000663881"/>
    </source>
</evidence>
<gene>
    <name evidence="3" type="ORF">OKA104_LOCUS45763</name>
</gene>
<feature type="non-terminal residue" evidence="3">
    <location>
        <position position="1"/>
    </location>
</feature>